<gene>
    <name evidence="2" type="ORF">BO222_09940</name>
</gene>
<keyword evidence="3" id="KW-1185">Reference proteome</keyword>
<sequence length="82" mass="9530">MNRIGEYIMLKSLKEIISRELAIHPSKIDEGSRMIDDLNVDRADMLNIVTDLEDEFDIIIDYGKLDSFVTVQDLEHYVESKI</sequence>
<accession>A0A1U7NE79</accession>
<evidence type="ECO:0000259" key="1">
    <source>
        <dbReference type="PROSITE" id="PS50075"/>
    </source>
</evidence>
<reference evidence="2 3" key="1">
    <citation type="submission" date="2016-11" db="EMBL/GenBank/DDBJ databases">
        <title>Description of two novel members of the family Erysipelotrichaceae: Ileibacterium lipovorans gen. nov., sp. nov. and Dubosiella newyorkensis, gen. nov., sp. nov.</title>
        <authorList>
            <person name="Cox L.M."/>
            <person name="Sohn J."/>
            <person name="Tyrrell K.L."/>
            <person name="Citron D.M."/>
            <person name="Lawson P.A."/>
            <person name="Patel N.B."/>
            <person name="Iizumi T."/>
            <person name="Perez-Perez G.I."/>
            <person name="Goldstein E.J."/>
            <person name="Blaser M.J."/>
        </authorList>
    </citation>
    <scope>NUCLEOTIDE SEQUENCE [LARGE SCALE GENOMIC DNA]</scope>
    <source>
        <strain evidence="2 3">NYU-BL-A3</strain>
    </source>
</reference>
<evidence type="ECO:0000313" key="3">
    <source>
        <dbReference type="Proteomes" id="UP000186341"/>
    </source>
</evidence>
<organism evidence="2 3">
    <name type="scientific">Ileibacterium valens</name>
    <dbReference type="NCBI Taxonomy" id="1862668"/>
    <lineage>
        <taxon>Bacteria</taxon>
        <taxon>Bacillati</taxon>
        <taxon>Bacillota</taxon>
        <taxon>Erysipelotrichia</taxon>
        <taxon>Erysipelotrichales</taxon>
        <taxon>Erysipelotrichaceae</taxon>
        <taxon>Ileibacterium</taxon>
    </lineage>
</organism>
<protein>
    <recommendedName>
        <fullName evidence="1">Carrier domain-containing protein</fullName>
    </recommendedName>
</protein>
<dbReference type="AlphaFoldDB" id="A0A1U7NE79"/>
<dbReference type="EMBL" id="MPJW01000190">
    <property type="protein sequence ID" value="OLU37764.1"/>
    <property type="molecule type" value="Genomic_DNA"/>
</dbReference>
<dbReference type="InterPro" id="IPR036736">
    <property type="entry name" value="ACP-like_sf"/>
</dbReference>
<evidence type="ECO:0000313" key="2">
    <source>
        <dbReference type="EMBL" id="OLU37764.1"/>
    </source>
</evidence>
<dbReference type="SUPFAM" id="SSF47336">
    <property type="entry name" value="ACP-like"/>
    <property type="match status" value="1"/>
</dbReference>
<proteinExistence type="predicted"/>
<dbReference type="Pfam" id="PF00550">
    <property type="entry name" value="PP-binding"/>
    <property type="match status" value="1"/>
</dbReference>
<dbReference type="PROSITE" id="PS50075">
    <property type="entry name" value="CARRIER"/>
    <property type="match status" value="1"/>
</dbReference>
<feature type="domain" description="Carrier" evidence="1">
    <location>
        <begin position="7"/>
        <end position="82"/>
    </location>
</feature>
<dbReference type="InterPro" id="IPR009081">
    <property type="entry name" value="PP-bd_ACP"/>
</dbReference>
<dbReference type="Proteomes" id="UP000186341">
    <property type="component" value="Unassembled WGS sequence"/>
</dbReference>
<name>A0A1U7NE79_9FIRM</name>
<comment type="caution">
    <text evidence="2">The sequence shown here is derived from an EMBL/GenBank/DDBJ whole genome shotgun (WGS) entry which is preliminary data.</text>
</comment>
<dbReference type="Gene3D" id="1.10.1200.10">
    <property type="entry name" value="ACP-like"/>
    <property type="match status" value="1"/>
</dbReference>